<dbReference type="OrthoDB" id="9801763at2"/>
<dbReference type="GO" id="GO:0016787">
    <property type="term" value="F:hydrolase activity"/>
    <property type="evidence" value="ECO:0007669"/>
    <property type="project" value="UniProtKB-KW"/>
</dbReference>
<dbReference type="PANTHER" id="PTHR10655">
    <property type="entry name" value="LYSOPHOSPHOLIPASE-RELATED"/>
    <property type="match status" value="1"/>
</dbReference>
<comment type="similarity">
    <text evidence="1">Belongs to the AB hydrolase superfamily. AB hydrolase 2 family.</text>
</comment>
<dbReference type="InterPro" id="IPR003140">
    <property type="entry name" value="PLipase/COase/thioEstase"/>
</dbReference>
<evidence type="ECO:0000313" key="5">
    <source>
        <dbReference type="Proteomes" id="UP000317624"/>
    </source>
</evidence>
<dbReference type="PANTHER" id="PTHR10655:SF17">
    <property type="entry name" value="LYSOPHOSPHOLIPASE-LIKE PROTEIN 1"/>
    <property type="match status" value="1"/>
</dbReference>
<evidence type="ECO:0000313" key="4">
    <source>
        <dbReference type="EMBL" id="TVT42531.1"/>
    </source>
</evidence>
<proteinExistence type="inferred from homology"/>
<dbReference type="Proteomes" id="UP000317624">
    <property type="component" value="Unassembled WGS sequence"/>
</dbReference>
<comment type="caution">
    <text evidence="4">The sequence shown here is derived from an EMBL/GenBank/DDBJ whole genome shotgun (WGS) entry which is preliminary data.</text>
</comment>
<dbReference type="InterPro" id="IPR029058">
    <property type="entry name" value="AB_hydrolase_fold"/>
</dbReference>
<dbReference type="AlphaFoldDB" id="A0A558C161"/>
<keyword evidence="2" id="KW-0378">Hydrolase</keyword>
<dbReference type="Gene3D" id="3.40.50.1820">
    <property type="entry name" value="alpha/beta hydrolase"/>
    <property type="match status" value="1"/>
</dbReference>
<protein>
    <submittedName>
        <fullName evidence="4">Phospholipase</fullName>
    </submittedName>
</protein>
<feature type="domain" description="Phospholipase/carboxylesterase/thioesterase" evidence="3">
    <location>
        <begin position="15"/>
        <end position="200"/>
    </location>
</feature>
<sequence>MHDAPITVAGQPLATASKALILLHGRGGSAADILSLARYLPVADYALLAPQVTGHTWYPQSFLAPLAYNEPYLTAALGAAGRAVALAGSHGISPENVYLLGFSQGACLTLEYAARHAMRYGGVVAFTGGLIGDRLYLDSYTGDFAGTPCLLASGDPDAHVPAARVRASTALLTTLGAAVTEQITPGMGHTVTPQELVLANQLIFKQPAD</sequence>
<reference evidence="4 5" key="1">
    <citation type="submission" date="2019-07" db="EMBL/GenBank/DDBJ databases">
        <title>Hymenobacter sp. straun FUR1 Genome sequencing and assembly.</title>
        <authorList>
            <person name="Chhetri G."/>
        </authorList>
    </citation>
    <scope>NUCLEOTIDE SEQUENCE [LARGE SCALE GENOMIC DNA]</scope>
    <source>
        <strain evidence="4 5">Fur1</strain>
    </source>
</reference>
<dbReference type="SUPFAM" id="SSF53474">
    <property type="entry name" value="alpha/beta-Hydrolases"/>
    <property type="match status" value="1"/>
</dbReference>
<gene>
    <name evidence="4" type="ORF">FNT36_00045</name>
</gene>
<evidence type="ECO:0000256" key="2">
    <source>
        <dbReference type="ARBA" id="ARBA00022801"/>
    </source>
</evidence>
<organism evidence="4 5">
    <name type="scientific">Hymenobacter setariae</name>
    <dbReference type="NCBI Taxonomy" id="2594794"/>
    <lineage>
        <taxon>Bacteria</taxon>
        <taxon>Pseudomonadati</taxon>
        <taxon>Bacteroidota</taxon>
        <taxon>Cytophagia</taxon>
        <taxon>Cytophagales</taxon>
        <taxon>Hymenobacteraceae</taxon>
        <taxon>Hymenobacter</taxon>
    </lineage>
</organism>
<evidence type="ECO:0000256" key="1">
    <source>
        <dbReference type="ARBA" id="ARBA00006499"/>
    </source>
</evidence>
<dbReference type="RefSeq" id="WP_144842733.1">
    <property type="nucleotide sequence ID" value="NZ_VMRJ01000001.1"/>
</dbReference>
<dbReference type="EMBL" id="VMRJ01000001">
    <property type="protein sequence ID" value="TVT42531.1"/>
    <property type="molecule type" value="Genomic_DNA"/>
</dbReference>
<name>A0A558C161_9BACT</name>
<keyword evidence="5" id="KW-1185">Reference proteome</keyword>
<dbReference type="Pfam" id="PF02230">
    <property type="entry name" value="Abhydrolase_2"/>
    <property type="match status" value="1"/>
</dbReference>
<dbReference type="InterPro" id="IPR050565">
    <property type="entry name" value="LYPA1-2/EST-like"/>
</dbReference>
<evidence type="ECO:0000259" key="3">
    <source>
        <dbReference type="Pfam" id="PF02230"/>
    </source>
</evidence>
<accession>A0A558C161</accession>